<dbReference type="GO" id="GO:0016791">
    <property type="term" value="F:phosphatase activity"/>
    <property type="evidence" value="ECO:0007669"/>
    <property type="project" value="InterPro"/>
</dbReference>
<feature type="binding site" evidence="11">
    <location>
        <position position="17"/>
    </location>
    <ligand>
        <name>Mg(2+)</name>
        <dbReference type="ChEBI" id="CHEBI:18420"/>
    </ligand>
</feature>
<keyword evidence="4 7" id="KW-0378">Hydrolase</keyword>
<dbReference type="CDD" id="cd07503">
    <property type="entry name" value="HAD_HisB-N"/>
    <property type="match status" value="1"/>
</dbReference>
<feature type="site" description="Stabilizes the phosphoryl group" evidence="10">
    <location>
        <position position="108"/>
    </location>
</feature>
<evidence type="ECO:0000256" key="3">
    <source>
        <dbReference type="ARBA" id="ARBA00022723"/>
    </source>
</evidence>
<feature type="binding site" evidence="9">
    <location>
        <begin position="23"/>
        <end position="26"/>
    </location>
    <ligand>
        <name>substrate</name>
    </ligand>
</feature>
<keyword evidence="3 11" id="KW-0479">Metal-binding</keyword>
<evidence type="ECO:0000256" key="9">
    <source>
        <dbReference type="PIRSR" id="PIRSR004682-2"/>
    </source>
</evidence>
<feature type="binding site" evidence="11">
    <location>
        <position position="134"/>
    </location>
    <ligand>
        <name>Mg(2+)</name>
        <dbReference type="ChEBI" id="CHEBI:18420"/>
    </ligand>
</feature>
<comment type="subcellular location">
    <subcellularLocation>
        <location evidence="1 7">Cytoplasm</location>
    </subcellularLocation>
</comment>
<dbReference type="NCBIfam" id="TIGR00213">
    <property type="entry name" value="GmhB_yaeD"/>
    <property type="match status" value="1"/>
</dbReference>
<feature type="binding site" evidence="11">
    <location>
        <position position="106"/>
    </location>
    <ligand>
        <name>Zn(2+)</name>
        <dbReference type="ChEBI" id="CHEBI:29105"/>
    </ligand>
</feature>
<sequence>MELTSFMKNKALFLDRDGIINLDHGYVYKIEDFEFTQGIFELVSYFVKHDFLIFIVTNQSGIGRGYYTAEDFNTLTSWMLSKFEEHHITIQEVYHCPHTPDAQCDCRKPKIGMIETCLKQYNVDLNQSWLIGDKPSDIQLALNAKIGKSIAISETRLSGSTYTFPNIQTCQEMITSIKI</sequence>
<evidence type="ECO:0000256" key="1">
    <source>
        <dbReference type="ARBA" id="ARBA00004496"/>
    </source>
</evidence>
<organism evidence="12">
    <name type="scientific">uncultured Sulfurovum sp</name>
    <dbReference type="NCBI Taxonomy" id="269237"/>
    <lineage>
        <taxon>Bacteria</taxon>
        <taxon>Pseudomonadati</taxon>
        <taxon>Campylobacterota</taxon>
        <taxon>Epsilonproteobacteria</taxon>
        <taxon>Campylobacterales</taxon>
        <taxon>Sulfurovaceae</taxon>
        <taxon>Sulfurovum</taxon>
        <taxon>environmental samples</taxon>
    </lineage>
</organism>
<name>A0A6S6TJU7_9BACT</name>
<feature type="active site" description="Nucleophile" evidence="8">
    <location>
        <position position="15"/>
    </location>
</feature>
<dbReference type="SUPFAM" id="SSF56784">
    <property type="entry name" value="HAD-like"/>
    <property type="match status" value="1"/>
</dbReference>
<dbReference type="PANTHER" id="PTHR42891:SF1">
    <property type="entry name" value="D-GLYCERO-BETA-D-MANNO-HEPTOSE-1,7-BISPHOSPHATE 7-PHOSPHATASE"/>
    <property type="match status" value="1"/>
</dbReference>
<dbReference type="GO" id="GO:0005975">
    <property type="term" value="P:carbohydrate metabolic process"/>
    <property type="evidence" value="ECO:0007669"/>
    <property type="project" value="InterPro"/>
</dbReference>
<keyword evidence="2 7" id="KW-0963">Cytoplasm</keyword>
<dbReference type="EMBL" id="CACVAS010000107">
    <property type="protein sequence ID" value="CAA6819634.1"/>
    <property type="molecule type" value="Genomic_DNA"/>
</dbReference>
<dbReference type="InterPro" id="IPR006543">
    <property type="entry name" value="Histidinol-phos"/>
</dbReference>
<reference evidence="12" key="1">
    <citation type="submission" date="2020-01" db="EMBL/GenBank/DDBJ databases">
        <authorList>
            <person name="Meier V. D."/>
            <person name="Meier V D."/>
        </authorList>
    </citation>
    <scope>NUCLEOTIDE SEQUENCE</scope>
    <source>
        <strain evidence="12">HLG_WM_MAG_01</strain>
    </source>
</reference>
<feature type="binding site" evidence="9">
    <location>
        <begin position="57"/>
        <end position="60"/>
    </location>
    <ligand>
        <name>substrate</name>
    </ligand>
</feature>
<comment type="cofactor">
    <cofactor evidence="11">
        <name>Mg(2+)</name>
        <dbReference type="ChEBI" id="CHEBI:18420"/>
    </cofactor>
</comment>
<feature type="binding site" evidence="9">
    <location>
        <begin position="15"/>
        <end position="17"/>
    </location>
    <ligand>
        <name>substrate</name>
    </ligand>
</feature>
<feature type="binding site" evidence="11">
    <location>
        <position position="133"/>
    </location>
    <ligand>
        <name>Mg(2+)</name>
        <dbReference type="ChEBI" id="CHEBI:18420"/>
    </ligand>
</feature>
<feature type="binding site" evidence="11">
    <location>
        <position position="98"/>
    </location>
    <ligand>
        <name>Zn(2+)</name>
        <dbReference type="ChEBI" id="CHEBI:29105"/>
    </ligand>
</feature>
<dbReference type="PIRSF" id="PIRSF004682">
    <property type="entry name" value="GmhB"/>
    <property type="match status" value="1"/>
</dbReference>
<dbReference type="InterPro" id="IPR023214">
    <property type="entry name" value="HAD_sf"/>
</dbReference>
<dbReference type="Gene3D" id="3.40.50.1000">
    <property type="entry name" value="HAD superfamily/HAD-like"/>
    <property type="match status" value="1"/>
</dbReference>
<dbReference type="Pfam" id="PF13242">
    <property type="entry name" value="Hydrolase_like"/>
    <property type="match status" value="1"/>
</dbReference>
<keyword evidence="11" id="KW-0862">Zinc</keyword>
<evidence type="ECO:0000256" key="11">
    <source>
        <dbReference type="PIRSR" id="PIRSR004682-4"/>
    </source>
</evidence>
<evidence type="ECO:0000256" key="8">
    <source>
        <dbReference type="PIRSR" id="PIRSR004682-1"/>
    </source>
</evidence>
<dbReference type="PANTHER" id="PTHR42891">
    <property type="entry name" value="D-GLYCERO-BETA-D-MANNO-HEPTOSE-1,7-BISPHOSPHATE 7-PHOSPHATASE"/>
    <property type="match status" value="1"/>
</dbReference>
<proteinExistence type="inferred from homology"/>
<evidence type="ECO:0000313" key="12">
    <source>
        <dbReference type="EMBL" id="CAA6819634.1"/>
    </source>
</evidence>
<evidence type="ECO:0000256" key="2">
    <source>
        <dbReference type="ARBA" id="ARBA00022490"/>
    </source>
</evidence>
<dbReference type="NCBIfam" id="TIGR01656">
    <property type="entry name" value="Histidinol-ppas"/>
    <property type="match status" value="1"/>
</dbReference>
<feature type="site" description="Contributes to substrate recognition" evidence="10">
    <location>
        <position position="107"/>
    </location>
</feature>
<dbReference type="GO" id="GO:0046872">
    <property type="term" value="F:metal ion binding"/>
    <property type="evidence" value="ECO:0007669"/>
    <property type="project" value="UniProtKB-KW"/>
</dbReference>
<dbReference type="AlphaFoldDB" id="A0A6S6TJU7"/>
<keyword evidence="5 7" id="KW-0119">Carbohydrate metabolism</keyword>
<keyword evidence="11" id="KW-0460">Magnesium</keyword>
<feature type="binding site" evidence="11">
    <location>
        <position position="15"/>
    </location>
    <ligand>
        <name>Mg(2+)</name>
        <dbReference type="ChEBI" id="CHEBI:18420"/>
    </ligand>
</feature>
<dbReference type="InterPro" id="IPR004446">
    <property type="entry name" value="Heptose_bisP_phosphatase"/>
</dbReference>
<feature type="binding site" evidence="9">
    <location>
        <position position="134"/>
    </location>
    <ligand>
        <name>substrate</name>
    </ligand>
</feature>
<feature type="site" description="Stabilizes the phosphoryl group" evidence="10">
    <location>
        <position position="57"/>
    </location>
</feature>
<feature type="binding site" evidence="9">
    <location>
        <begin position="107"/>
        <end position="108"/>
    </location>
    <ligand>
        <name>substrate</name>
    </ligand>
</feature>
<comment type="cofactor">
    <cofactor evidence="11">
        <name>Zn(2+)</name>
        <dbReference type="ChEBI" id="CHEBI:29105"/>
    </cofactor>
</comment>
<evidence type="ECO:0000256" key="6">
    <source>
        <dbReference type="ARBA" id="ARBA00031828"/>
    </source>
</evidence>
<feature type="binding site" evidence="11">
    <location>
        <position position="96"/>
    </location>
    <ligand>
        <name>Zn(2+)</name>
        <dbReference type="ChEBI" id="CHEBI:29105"/>
    </ligand>
</feature>
<dbReference type="NCBIfam" id="TIGR01662">
    <property type="entry name" value="HAD-SF-IIIA"/>
    <property type="match status" value="1"/>
</dbReference>
<comment type="similarity">
    <text evidence="7">Belongs to the gmhB family.</text>
</comment>
<protein>
    <recommendedName>
        <fullName evidence="6 7">D,D-heptose 1,7-bisphosphate phosphatase</fullName>
        <ecNumber evidence="7">3.1.3.-</ecNumber>
    </recommendedName>
</protein>
<evidence type="ECO:0000256" key="4">
    <source>
        <dbReference type="ARBA" id="ARBA00022801"/>
    </source>
</evidence>
<gene>
    <name evidence="12" type="ORF">HELGO_WM559</name>
</gene>
<dbReference type="InterPro" id="IPR036412">
    <property type="entry name" value="HAD-like_sf"/>
</dbReference>
<dbReference type="EC" id="3.1.3.-" evidence="7"/>
<evidence type="ECO:0000256" key="5">
    <source>
        <dbReference type="ARBA" id="ARBA00023277"/>
    </source>
</evidence>
<evidence type="ECO:0000256" key="10">
    <source>
        <dbReference type="PIRSR" id="PIRSR004682-3"/>
    </source>
</evidence>
<feature type="binding site" evidence="11">
    <location>
        <position position="104"/>
    </location>
    <ligand>
        <name>Zn(2+)</name>
        <dbReference type="ChEBI" id="CHEBI:29105"/>
    </ligand>
</feature>
<dbReference type="InterPro" id="IPR006549">
    <property type="entry name" value="HAD-SF_hydro_IIIA"/>
</dbReference>
<feature type="active site" description="Proton donor" evidence="8">
    <location>
        <position position="17"/>
    </location>
</feature>
<accession>A0A6S6TJU7</accession>
<evidence type="ECO:0000256" key="7">
    <source>
        <dbReference type="PIRNR" id="PIRNR004682"/>
    </source>
</evidence>
<dbReference type="GO" id="GO:0005737">
    <property type="term" value="C:cytoplasm"/>
    <property type="evidence" value="ECO:0007669"/>
    <property type="project" value="UniProtKB-SubCell"/>
</dbReference>